<keyword evidence="7" id="KW-0378">Hydrolase</keyword>
<gene>
    <name evidence="13" type="ORF">CJ191_04900</name>
</gene>
<dbReference type="InterPro" id="IPR038371">
    <property type="entry name" value="Cu_polyphenol_OxRdtase_sf"/>
</dbReference>
<keyword evidence="14" id="KW-1185">Reference proteome</keyword>
<dbReference type="SUPFAM" id="SSF64438">
    <property type="entry name" value="CNF1/YfiH-like putative cysteine hydrolases"/>
    <property type="match status" value="1"/>
</dbReference>
<comment type="function">
    <text evidence="3">Purine nucleoside enzyme that catalyzes the phosphorolysis of adenosine and inosine nucleosides, yielding D-ribose 1-phosphate and the respective free bases, adenine and hypoxanthine. Also catalyzes the phosphorolysis of S-methyl-5'-thioadenosine into adenine and S-methyl-5-thio-alpha-D-ribose 1-phosphate. Also has adenosine deaminase activity.</text>
</comment>
<evidence type="ECO:0000256" key="4">
    <source>
        <dbReference type="ARBA" id="ARBA00007353"/>
    </source>
</evidence>
<evidence type="ECO:0000313" key="14">
    <source>
        <dbReference type="Proteomes" id="UP000235701"/>
    </source>
</evidence>
<dbReference type="Proteomes" id="UP000235701">
    <property type="component" value="Unassembled WGS sequence"/>
</dbReference>
<dbReference type="AlphaFoldDB" id="A0A2N6UE14"/>
<comment type="cofactor">
    <cofactor evidence="2">
        <name>Zn(2+)</name>
        <dbReference type="ChEBI" id="CHEBI:29105"/>
    </cofactor>
</comment>
<sequence length="255" mass="28527">MTVQFYETPDNITAGTSLKDLNQALDGNLALHTGEDKMMVIANRQALAEALHVDTTQFVFANQTHSNKAYQVKANDQGRGTKTTEDAIDDVDALFTYEPNIVIGVFTADCVPILFYDESTGLIGAIHSGWRGTVQDVIATTFAQIKSQQPNIYMGNIKAVLGPSIAQESSEVDQDVVDQFKALGYADDFIRWDNKRQKYLIDNQATIVEQLKRVGFLEEHITKSNQDTFTMTEGFSYRLNKTPGRHFSFITRKNV</sequence>
<comment type="catalytic activity">
    <reaction evidence="11">
        <text>S-methyl-5'-thioadenosine + phosphate = 5-(methylsulfanyl)-alpha-D-ribose 1-phosphate + adenine</text>
        <dbReference type="Rhea" id="RHEA:11852"/>
        <dbReference type="ChEBI" id="CHEBI:16708"/>
        <dbReference type="ChEBI" id="CHEBI:17509"/>
        <dbReference type="ChEBI" id="CHEBI:43474"/>
        <dbReference type="ChEBI" id="CHEBI:58533"/>
        <dbReference type="EC" id="2.4.2.28"/>
    </reaction>
    <physiologicalReaction direction="left-to-right" evidence="11">
        <dbReference type="Rhea" id="RHEA:11853"/>
    </physiologicalReaction>
</comment>
<dbReference type="GO" id="GO:0017061">
    <property type="term" value="F:S-methyl-5-thioadenosine phosphorylase activity"/>
    <property type="evidence" value="ECO:0007669"/>
    <property type="project" value="UniProtKB-EC"/>
</dbReference>
<comment type="catalytic activity">
    <reaction evidence="9">
        <text>adenosine + H2O + H(+) = inosine + NH4(+)</text>
        <dbReference type="Rhea" id="RHEA:24408"/>
        <dbReference type="ChEBI" id="CHEBI:15377"/>
        <dbReference type="ChEBI" id="CHEBI:15378"/>
        <dbReference type="ChEBI" id="CHEBI:16335"/>
        <dbReference type="ChEBI" id="CHEBI:17596"/>
        <dbReference type="ChEBI" id="CHEBI:28938"/>
        <dbReference type="EC" id="3.5.4.4"/>
    </reaction>
    <physiologicalReaction direction="left-to-right" evidence="9">
        <dbReference type="Rhea" id="RHEA:24409"/>
    </physiologicalReaction>
</comment>
<accession>A0A2N6UE14</accession>
<keyword evidence="6" id="KW-0479">Metal-binding</keyword>
<comment type="similarity">
    <text evidence="4 12">Belongs to the purine nucleoside phosphorylase YfiH/LACC1 family.</text>
</comment>
<protein>
    <recommendedName>
        <fullName evidence="12">Purine nucleoside phosphorylase</fullName>
    </recommendedName>
</protein>
<evidence type="ECO:0000256" key="1">
    <source>
        <dbReference type="ARBA" id="ARBA00000553"/>
    </source>
</evidence>
<dbReference type="Pfam" id="PF02578">
    <property type="entry name" value="Cu-oxidase_4"/>
    <property type="match status" value="1"/>
</dbReference>
<dbReference type="OrthoDB" id="4279at2"/>
<evidence type="ECO:0000256" key="10">
    <source>
        <dbReference type="ARBA" id="ARBA00048968"/>
    </source>
</evidence>
<dbReference type="Gene3D" id="3.60.140.10">
    <property type="entry name" value="CNF1/YfiH-like putative cysteine hydrolases"/>
    <property type="match status" value="1"/>
</dbReference>
<evidence type="ECO:0000256" key="12">
    <source>
        <dbReference type="RuleBase" id="RU361274"/>
    </source>
</evidence>
<dbReference type="CDD" id="cd16833">
    <property type="entry name" value="YfiH"/>
    <property type="match status" value="1"/>
</dbReference>
<proteinExistence type="inferred from homology"/>
<evidence type="ECO:0000256" key="6">
    <source>
        <dbReference type="ARBA" id="ARBA00022723"/>
    </source>
</evidence>
<evidence type="ECO:0000256" key="5">
    <source>
        <dbReference type="ARBA" id="ARBA00022679"/>
    </source>
</evidence>
<evidence type="ECO:0000256" key="9">
    <source>
        <dbReference type="ARBA" id="ARBA00047989"/>
    </source>
</evidence>
<comment type="catalytic activity">
    <reaction evidence="10">
        <text>adenosine + phosphate = alpha-D-ribose 1-phosphate + adenine</text>
        <dbReference type="Rhea" id="RHEA:27642"/>
        <dbReference type="ChEBI" id="CHEBI:16335"/>
        <dbReference type="ChEBI" id="CHEBI:16708"/>
        <dbReference type="ChEBI" id="CHEBI:43474"/>
        <dbReference type="ChEBI" id="CHEBI:57720"/>
        <dbReference type="EC" id="2.4.2.1"/>
    </reaction>
    <physiologicalReaction direction="left-to-right" evidence="10">
        <dbReference type="Rhea" id="RHEA:27643"/>
    </physiologicalReaction>
</comment>
<reference evidence="13 14" key="1">
    <citation type="submission" date="2017-09" db="EMBL/GenBank/DDBJ databases">
        <title>Bacterial strain isolated from the female urinary microbiota.</title>
        <authorList>
            <person name="Thomas-White K."/>
            <person name="Kumar N."/>
            <person name="Forster S."/>
            <person name="Putonti C."/>
            <person name="Lawley T."/>
            <person name="Wolfe A.J."/>
        </authorList>
    </citation>
    <scope>NUCLEOTIDE SEQUENCE [LARGE SCALE GENOMIC DNA]</scope>
    <source>
        <strain evidence="13 14">UMB0240</strain>
    </source>
</reference>
<dbReference type="PANTHER" id="PTHR30616">
    <property type="entry name" value="UNCHARACTERIZED PROTEIN YFIH"/>
    <property type="match status" value="1"/>
</dbReference>
<evidence type="ECO:0000256" key="2">
    <source>
        <dbReference type="ARBA" id="ARBA00001947"/>
    </source>
</evidence>
<dbReference type="InterPro" id="IPR003730">
    <property type="entry name" value="Cu_polyphenol_OxRdtase"/>
</dbReference>
<dbReference type="GO" id="GO:0005507">
    <property type="term" value="F:copper ion binding"/>
    <property type="evidence" value="ECO:0007669"/>
    <property type="project" value="TreeGrafter"/>
</dbReference>
<dbReference type="NCBIfam" id="TIGR00726">
    <property type="entry name" value="peptidoglycan editing factor PgeF"/>
    <property type="match status" value="1"/>
</dbReference>
<evidence type="ECO:0000313" key="13">
    <source>
        <dbReference type="EMBL" id="PMC79796.1"/>
    </source>
</evidence>
<evidence type="ECO:0000256" key="11">
    <source>
        <dbReference type="ARBA" id="ARBA00049893"/>
    </source>
</evidence>
<keyword evidence="5" id="KW-0808">Transferase</keyword>
<organism evidence="13 14">
    <name type="scientific">Aerococcus viridans</name>
    <dbReference type="NCBI Taxonomy" id="1377"/>
    <lineage>
        <taxon>Bacteria</taxon>
        <taxon>Bacillati</taxon>
        <taxon>Bacillota</taxon>
        <taxon>Bacilli</taxon>
        <taxon>Lactobacillales</taxon>
        <taxon>Aerococcaceae</taxon>
        <taxon>Aerococcus</taxon>
    </lineage>
</organism>
<keyword evidence="8" id="KW-0862">Zinc</keyword>
<dbReference type="PANTHER" id="PTHR30616:SF2">
    <property type="entry name" value="PURINE NUCLEOSIDE PHOSPHORYLASE LACC1"/>
    <property type="match status" value="1"/>
</dbReference>
<dbReference type="EMBL" id="PNHQ01000009">
    <property type="protein sequence ID" value="PMC79796.1"/>
    <property type="molecule type" value="Genomic_DNA"/>
</dbReference>
<name>A0A2N6UE14_9LACT</name>
<evidence type="ECO:0000256" key="3">
    <source>
        <dbReference type="ARBA" id="ARBA00003215"/>
    </source>
</evidence>
<dbReference type="InterPro" id="IPR011324">
    <property type="entry name" value="Cytotoxic_necrot_fac-like_cat"/>
</dbReference>
<dbReference type="RefSeq" id="WP_102199144.1">
    <property type="nucleotide sequence ID" value="NZ_PNHQ01000009.1"/>
</dbReference>
<dbReference type="GO" id="GO:0016787">
    <property type="term" value="F:hydrolase activity"/>
    <property type="evidence" value="ECO:0007669"/>
    <property type="project" value="UniProtKB-KW"/>
</dbReference>
<evidence type="ECO:0000256" key="8">
    <source>
        <dbReference type="ARBA" id="ARBA00022833"/>
    </source>
</evidence>
<comment type="caution">
    <text evidence="13">The sequence shown here is derived from an EMBL/GenBank/DDBJ whole genome shotgun (WGS) entry which is preliminary data.</text>
</comment>
<comment type="catalytic activity">
    <reaction evidence="1">
        <text>inosine + phosphate = alpha-D-ribose 1-phosphate + hypoxanthine</text>
        <dbReference type="Rhea" id="RHEA:27646"/>
        <dbReference type="ChEBI" id="CHEBI:17368"/>
        <dbReference type="ChEBI" id="CHEBI:17596"/>
        <dbReference type="ChEBI" id="CHEBI:43474"/>
        <dbReference type="ChEBI" id="CHEBI:57720"/>
        <dbReference type="EC" id="2.4.2.1"/>
    </reaction>
    <physiologicalReaction direction="left-to-right" evidence="1">
        <dbReference type="Rhea" id="RHEA:27647"/>
    </physiologicalReaction>
</comment>
<evidence type="ECO:0000256" key="7">
    <source>
        <dbReference type="ARBA" id="ARBA00022801"/>
    </source>
</evidence>